<protein>
    <recommendedName>
        <fullName evidence="7">MBD domain-containing protein</fullName>
    </recommendedName>
</protein>
<dbReference type="SUPFAM" id="SSF54171">
    <property type="entry name" value="DNA-binding domain"/>
    <property type="match status" value="1"/>
</dbReference>
<dbReference type="GO" id="GO:0005634">
    <property type="term" value="C:nucleus"/>
    <property type="evidence" value="ECO:0007669"/>
    <property type="project" value="UniProtKB-SubCell"/>
</dbReference>
<dbReference type="Gramene" id="KZM95650">
    <property type="protein sequence ID" value="KZM95650"/>
    <property type="gene ID" value="DCAR_018892"/>
</dbReference>
<dbReference type="InterPro" id="IPR016177">
    <property type="entry name" value="DNA-bd_dom_sf"/>
</dbReference>
<comment type="caution">
    <text evidence="6">The sequence shown here is derived from an EMBL/GenBank/DDBJ whole genome shotgun (WGS) entry which is preliminary data.</text>
</comment>
<dbReference type="Gene3D" id="3.30.890.10">
    <property type="entry name" value="Methyl-cpg-binding Protein 2, Chain A"/>
    <property type="match status" value="1"/>
</dbReference>
<evidence type="ECO:0000256" key="5">
    <source>
        <dbReference type="ARBA" id="ARBA00023242"/>
    </source>
</evidence>
<reference evidence="6" key="1">
    <citation type="journal article" date="2016" name="Nat. Genet.">
        <title>A high-quality carrot genome assembly provides new insights into carotenoid accumulation and asterid genome evolution.</title>
        <authorList>
            <person name="Iorizzo M."/>
            <person name="Ellison S."/>
            <person name="Senalik D."/>
            <person name="Zeng P."/>
            <person name="Satapoomin P."/>
            <person name="Huang J."/>
            <person name="Bowman M."/>
            <person name="Iovene M."/>
            <person name="Sanseverino W."/>
            <person name="Cavagnaro P."/>
            <person name="Yildiz M."/>
            <person name="Macko-Podgorni A."/>
            <person name="Moranska E."/>
            <person name="Grzebelus E."/>
            <person name="Grzebelus D."/>
            <person name="Ashrafi H."/>
            <person name="Zheng Z."/>
            <person name="Cheng S."/>
            <person name="Spooner D."/>
            <person name="Van Deynze A."/>
            <person name="Simon P."/>
        </authorList>
    </citation>
    <scope>NUCLEOTIDE SEQUENCE [LARGE SCALE GENOMIC DNA]</scope>
    <source>
        <tissue evidence="6">Leaf</tissue>
    </source>
</reference>
<evidence type="ECO:0000313" key="6">
    <source>
        <dbReference type="EMBL" id="KZM95650.1"/>
    </source>
</evidence>
<evidence type="ECO:0000256" key="3">
    <source>
        <dbReference type="ARBA" id="ARBA00023125"/>
    </source>
</evidence>
<accession>A0A162A5F0</accession>
<keyword evidence="3" id="KW-0238">DNA-binding</keyword>
<evidence type="ECO:0000256" key="2">
    <source>
        <dbReference type="ARBA" id="ARBA00023015"/>
    </source>
</evidence>
<dbReference type="AlphaFoldDB" id="A0A162A5F0"/>
<dbReference type="GO" id="GO:0003677">
    <property type="term" value="F:DNA binding"/>
    <property type="evidence" value="ECO:0007669"/>
    <property type="project" value="UniProtKB-KW"/>
</dbReference>
<keyword evidence="5" id="KW-0539">Nucleus</keyword>
<name>A0A162A5F0_DAUCS</name>
<evidence type="ECO:0000256" key="1">
    <source>
        <dbReference type="ARBA" id="ARBA00004123"/>
    </source>
</evidence>
<sequence>MIMQTKKTALCIVTKTPTNYYYETSTGNKFRSLREVERYITGEVYTPRRSRSKTLRIGYRGSRGKSQNSVYRKMVVSGGKSQNSVYRKMVISGGKYYYEPGTGRKFRSLLSVRRHLAEQNESSTLSETLAELKEYNLPLSKAFKIGSHVKSSNSLWKNTIPREKVQSATFNSPPLKINWVIASAKGDSWNPFIGGSLVPESVKQQWSKRFMMTVSEGSYSAPDI</sequence>
<dbReference type="OMA" id="GWFVDEK"/>
<keyword evidence="4" id="KW-0804">Transcription</keyword>
<evidence type="ECO:0008006" key="7">
    <source>
        <dbReference type="Google" id="ProtNLM"/>
    </source>
</evidence>
<comment type="subcellular location">
    <subcellularLocation>
        <location evidence="1">Nucleus</location>
    </subcellularLocation>
</comment>
<dbReference type="PANTHER" id="PTHR12396:SF38">
    <property type="entry name" value="METHYL-CPG-BINDING DOMAIN-CONTAINING PROTEIN 7"/>
    <property type="match status" value="1"/>
</dbReference>
<dbReference type="EMBL" id="LNRQ01000005">
    <property type="protein sequence ID" value="KZM95650.1"/>
    <property type="molecule type" value="Genomic_DNA"/>
</dbReference>
<dbReference type="PANTHER" id="PTHR12396">
    <property type="entry name" value="METHYL-CPG BINDING PROTEIN, MBD"/>
    <property type="match status" value="1"/>
</dbReference>
<organism evidence="6">
    <name type="scientific">Daucus carota subsp. sativus</name>
    <name type="common">Carrot</name>
    <dbReference type="NCBI Taxonomy" id="79200"/>
    <lineage>
        <taxon>Eukaryota</taxon>
        <taxon>Viridiplantae</taxon>
        <taxon>Streptophyta</taxon>
        <taxon>Embryophyta</taxon>
        <taxon>Tracheophyta</taxon>
        <taxon>Spermatophyta</taxon>
        <taxon>Magnoliopsida</taxon>
        <taxon>eudicotyledons</taxon>
        <taxon>Gunneridae</taxon>
        <taxon>Pentapetalae</taxon>
        <taxon>asterids</taxon>
        <taxon>campanulids</taxon>
        <taxon>Apiales</taxon>
        <taxon>Apiaceae</taxon>
        <taxon>Apioideae</taxon>
        <taxon>Scandiceae</taxon>
        <taxon>Daucinae</taxon>
        <taxon>Daucus</taxon>
        <taxon>Daucus sect. Daucus</taxon>
    </lineage>
</organism>
<dbReference type="STRING" id="79200.A0A162A5F0"/>
<proteinExistence type="predicted"/>
<evidence type="ECO:0000256" key="4">
    <source>
        <dbReference type="ARBA" id="ARBA00023163"/>
    </source>
</evidence>
<gene>
    <name evidence="6" type="ORF">DCAR_018892</name>
</gene>
<keyword evidence="2" id="KW-0805">Transcription regulation</keyword>